<evidence type="ECO:0000256" key="1">
    <source>
        <dbReference type="SAM" id="Phobius"/>
    </source>
</evidence>
<dbReference type="STRING" id="763034.HMPREF9446_03860"/>
<comment type="caution">
    <text evidence="2">The sequence shown here is derived from an EMBL/GenBank/DDBJ whole genome shotgun (WGS) entry which is preliminary data.</text>
</comment>
<reference evidence="2 3" key="1">
    <citation type="submission" date="2011-02" db="EMBL/GenBank/DDBJ databases">
        <authorList>
            <person name="Weinstock G."/>
            <person name="Sodergren E."/>
            <person name="Clifton S."/>
            <person name="Fulton L."/>
            <person name="Fulton B."/>
            <person name="Courtney L."/>
            <person name="Fronick C."/>
            <person name="Harrison M."/>
            <person name="Strong C."/>
            <person name="Farmer C."/>
            <person name="Delahaunty K."/>
            <person name="Markovic C."/>
            <person name="Hall O."/>
            <person name="Minx P."/>
            <person name="Tomlinson C."/>
            <person name="Mitreva M."/>
            <person name="Hou S."/>
            <person name="Chen J."/>
            <person name="Wollam A."/>
            <person name="Pepin K.H."/>
            <person name="Johnson M."/>
            <person name="Bhonagiri V."/>
            <person name="Zhang X."/>
            <person name="Suruliraj S."/>
            <person name="Warren W."/>
            <person name="Chinwalla A."/>
            <person name="Mardis E.R."/>
            <person name="Wilson R.K."/>
        </authorList>
    </citation>
    <scope>NUCLEOTIDE SEQUENCE [LARGE SCALE GENOMIC DNA]</scope>
    <source>
        <strain evidence="2 3">YIT 12057</strain>
    </source>
</reference>
<name>F3PYL2_9BACE</name>
<protein>
    <submittedName>
        <fullName evidence="2">Conserved domain protein</fullName>
    </submittedName>
</protein>
<evidence type="ECO:0000313" key="3">
    <source>
        <dbReference type="Proteomes" id="UP000003416"/>
    </source>
</evidence>
<dbReference type="Proteomes" id="UP000003416">
    <property type="component" value="Unassembled WGS sequence"/>
</dbReference>
<feature type="transmembrane region" description="Helical" evidence="1">
    <location>
        <begin position="43"/>
        <end position="71"/>
    </location>
</feature>
<evidence type="ECO:0000313" key="2">
    <source>
        <dbReference type="EMBL" id="EGF49364.1"/>
    </source>
</evidence>
<gene>
    <name evidence="2" type="ORF">HMPREF9446_03860</name>
</gene>
<keyword evidence="1" id="KW-1133">Transmembrane helix</keyword>
<feature type="transmembrane region" description="Helical" evidence="1">
    <location>
        <begin position="77"/>
        <end position="99"/>
    </location>
</feature>
<proteinExistence type="predicted"/>
<dbReference type="HOGENOM" id="CLU_177531_1_0_10"/>
<keyword evidence="1" id="KW-0472">Membrane</keyword>
<organism evidence="2 3">
    <name type="scientific">Bacteroides fluxus YIT 12057</name>
    <dbReference type="NCBI Taxonomy" id="763034"/>
    <lineage>
        <taxon>Bacteria</taxon>
        <taxon>Pseudomonadati</taxon>
        <taxon>Bacteroidota</taxon>
        <taxon>Bacteroidia</taxon>
        <taxon>Bacteroidales</taxon>
        <taxon>Bacteroidaceae</taxon>
        <taxon>Bacteroides</taxon>
    </lineage>
</organism>
<dbReference type="EMBL" id="AFBN01000114">
    <property type="protein sequence ID" value="EGF49364.1"/>
    <property type="molecule type" value="Genomic_DNA"/>
</dbReference>
<keyword evidence="3" id="KW-1185">Reference proteome</keyword>
<sequence>MRKTAIQKAGAYKIGKTHPDGIIHLKRKTMKVARIEKTGKQAVTLFLITGICLLANKGIVPIGLIALLLLTGGLMDLLFSLLFLVVKIMAVLAVLGLLFH</sequence>
<keyword evidence="1" id="KW-0812">Transmembrane</keyword>
<accession>F3PYL2</accession>
<dbReference type="eggNOG" id="ENOG50343PH">
    <property type="taxonomic scope" value="Bacteria"/>
</dbReference>
<dbReference type="AlphaFoldDB" id="F3PYL2"/>